<keyword evidence="2" id="KW-1185">Reference proteome</keyword>
<evidence type="ECO:0000313" key="2">
    <source>
        <dbReference type="Proteomes" id="UP000016930"/>
    </source>
</evidence>
<name>M2RLG0_CERS8</name>
<dbReference type="HOGENOM" id="CLU_1517694_0_0_1"/>
<organism evidence="1 2">
    <name type="scientific">Ceriporiopsis subvermispora (strain B)</name>
    <name type="common">White-rot fungus</name>
    <name type="synonym">Gelatoporia subvermispora</name>
    <dbReference type="NCBI Taxonomy" id="914234"/>
    <lineage>
        <taxon>Eukaryota</taxon>
        <taxon>Fungi</taxon>
        <taxon>Dikarya</taxon>
        <taxon>Basidiomycota</taxon>
        <taxon>Agaricomycotina</taxon>
        <taxon>Agaricomycetes</taxon>
        <taxon>Polyporales</taxon>
        <taxon>Gelatoporiaceae</taxon>
        <taxon>Gelatoporia</taxon>
    </lineage>
</organism>
<dbReference type="EMBL" id="KB445793">
    <property type="protein sequence ID" value="EMD39686.1"/>
    <property type="molecule type" value="Genomic_DNA"/>
</dbReference>
<reference evidence="1 2" key="1">
    <citation type="journal article" date="2012" name="Proc. Natl. Acad. Sci. U.S.A.">
        <title>Comparative genomics of Ceriporiopsis subvermispora and Phanerochaete chrysosporium provide insight into selective ligninolysis.</title>
        <authorList>
            <person name="Fernandez-Fueyo E."/>
            <person name="Ruiz-Duenas F.J."/>
            <person name="Ferreira P."/>
            <person name="Floudas D."/>
            <person name="Hibbett D.S."/>
            <person name="Canessa P."/>
            <person name="Larrondo L.F."/>
            <person name="James T.Y."/>
            <person name="Seelenfreund D."/>
            <person name="Lobos S."/>
            <person name="Polanco R."/>
            <person name="Tello M."/>
            <person name="Honda Y."/>
            <person name="Watanabe T."/>
            <person name="Watanabe T."/>
            <person name="Ryu J.S."/>
            <person name="Kubicek C.P."/>
            <person name="Schmoll M."/>
            <person name="Gaskell J."/>
            <person name="Hammel K.E."/>
            <person name="St John F.J."/>
            <person name="Vanden Wymelenberg A."/>
            <person name="Sabat G."/>
            <person name="Splinter BonDurant S."/>
            <person name="Syed K."/>
            <person name="Yadav J.S."/>
            <person name="Doddapaneni H."/>
            <person name="Subramanian V."/>
            <person name="Lavin J.L."/>
            <person name="Oguiza J.A."/>
            <person name="Perez G."/>
            <person name="Pisabarro A.G."/>
            <person name="Ramirez L."/>
            <person name="Santoyo F."/>
            <person name="Master E."/>
            <person name="Coutinho P.M."/>
            <person name="Henrissat B."/>
            <person name="Lombard V."/>
            <person name="Magnuson J.K."/>
            <person name="Kuees U."/>
            <person name="Hori C."/>
            <person name="Igarashi K."/>
            <person name="Samejima M."/>
            <person name="Held B.W."/>
            <person name="Barry K.W."/>
            <person name="LaButti K.M."/>
            <person name="Lapidus A."/>
            <person name="Lindquist E.A."/>
            <person name="Lucas S.M."/>
            <person name="Riley R."/>
            <person name="Salamov A.A."/>
            <person name="Hoffmeister D."/>
            <person name="Schwenk D."/>
            <person name="Hadar Y."/>
            <person name="Yarden O."/>
            <person name="de Vries R.P."/>
            <person name="Wiebenga A."/>
            <person name="Stenlid J."/>
            <person name="Eastwood D."/>
            <person name="Grigoriev I.V."/>
            <person name="Berka R.M."/>
            <person name="Blanchette R.A."/>
            <person name="Kersten P."/>
            <person name="Martinez A.T."/>
            <person name="Vicuna R."/>
            <person name="Cullen D."/>
        </authorList>
    </citation>
    <scope>NUCLEOTIDE SEQUENCE [LARGE SCALE GENOMIC DNA]</scope>
    <source>
        <strain evidence="1 2">B</strain>
    </source>
</reference>
<dbReference type="Proteomes" id="UP000016930">
    <property type="component" value="Unassembled WGS sequence"/>
</dbReference>
<accession>M2RLG0</accession>
<evidence type="ECO:0000313" key="1">
    <source>
        <dbReference type="EMBL" id="EMD39686.1"/>
    </source>
</evidence>
<protein>
    <submittedName>
        <fullName evidence="1">Uncharacterized protein</fullName>
    </submittedName>
</protein>
<sequence length="177" mass="20541">MGLTSCDATVGIWAIAHCRVSVQHDRCSTCTVHDEAGRRRDQPRHPILDSTPAAYRLRLTSELHVRTSVIYFRHGRVYAHVGAELIMYDRRQHPLRPSSTTRDRRSSSLHQITFDGTAWMWYQSAQRLHHYSIRHITYRRKMTEDWGDLHVRKGRVCSVPGIHGDERPSGYNAPSKR</sequence>
<proteinExistence type="predicted"/>
<dbReference type="AlphaFoldDB" id="M2RLG0"/>
<gene>
    <name evidence="1" type="ORF">CERSUDRAFT_111996</name>
</gene>